<evidence type="ECO:0000256" key="3">
    <source>
        <dbReference type="ARBA" id="ARBA00022679"/>
    </source>
</evidence>
<dbReference type="InterPro" id="IPR045380">
    <property type="entry name" value="LD_TPept_scaffold_dom"/>
</dbReference>
<dbReference type="Gene3D" id="2.40.440.10">
    <property type="entry name" value="L,D-transpeptidase catalytic domain-like"/>
    <property type="match status" value="1"/>
</dbReference>
<feature type="domain" description="L,D-TPase catalytic" evidence="8">
    <location>
        <begin position="276"/>
        <end position="448"/>
    </location>
</feature>
<evidence type="ECO:0000256" key="5">
    <source>
        <dbReference type="ARBA" id="ARBA00022984"/>
    </source>
</evidence>
<dbReference type="Proteomes" id="UP000002772">
    <property type="component" value="Unassembled WGS sequence"/>
</dbReference>
<name>F8N9M9_9BACT</name>
<feature type="active site" description="Proton donor/acceptor" evidence="7">
    <location>
        <position position="405"/>
    </location>
</feature>
<dbReference type="PANTHER" id="PTHR41533">
    <property type="entry name" value="L,D-TRANSPEPTIDASE HI_1667-RELATED"/>
    <property type="match status" value="1"/>
</dbReference>
<dbReference type="PANTHER" id="PTHR41533:SF2">
    <property type="entry name" value="BLR7131 PROTEIN"/>
    <property type="match status" value="1"/>
</dbReference>
<feature type="active site" description="Nucleophile" evidence="7">
    <location>
        <position position="424"/>
    </location>
</feature>
<evidence type="ECO:0000313" key="10">
    <source>
        <dbReference type="Proteomes" id="UP000002772"/>
    </source>
</evidence>
<dbReference type="RefSeq" id="WP_007573901.1">
    <property type="nucleotide sequence ID" value="NZ_BPTS01000001.1"/>
</dbReference>
<evidence type="ECO:0000256" key="1">
    <source>
        <dbReference type="ARBA" id="ARBA00004752"/>
    </source>
</evidence>
<dbReference type="PROSITE" id="PS52029">
    <property type="entry name" value="LD_TPASE"/>
    <property type="match status" value="1"/>
</dbReference>
<dbReference type="GO" id="GO:0004180">
    <property type="term" value="F:carboxypeptidase activity"/>
    <property type="evidence" value="ECO:0007669"/>
    <property type="project" value="UniProtKB-ARBA"/>
</dbReference>
<evidence type="ECO:0000259" key="8">
    <source>
        <dbReference type="PROSITE" id="PS52029"/>
    </source>
</evidence>
<keyword evidence="6 7" id="KW-0961">Cell wall biogenesis/degradation</keyword>
<dbReference type="GO" id="GO:0009252">
    <property type="term" value="P:peptidoglycan biosynthetic process"/>
    <property type="evidence" value="ECO:0007669"/>
    <property type="project" value="UniProtKB-UniPathway"/>
</dbReference>
<dbReference type="Pfam" id="PF20142">
    <property type="entry name" value="Scaffold"/>
    <property type="match status" value="1"/>
</dbReference>
<keyword evidence="4 7" id="KW-0133">Cell shape</keyword>
<dbReference type="AlphaFoldDB" id="F8N9M9"/>
<evidence type="ECO:0000256" key="4">
    <source>
        <dbReference type="ARBA" id="ARBA00022960"/>
    </source>
</evidence>
<keyword evidence="3" id="KW-0808">Transferase</keyword>
<dbReference type="CDD" id="cd16913">
    <property type="entry name" value="YkuD_like"/>
    <property type="match status" value="1"/>
</dbReference>
<dbReference type="GO" id="GO:0016740">
    <property type="term" value="F:transferase activity"/>
    <property type="evidence" value="ECO:0007669"/>
    <property type="project" value="UniProtKB-KW"/>
</dbReference>
<accession>F8N9M9</accession>
<dbReference type="GO" id="GO:0008360">
    <property type="term" value="P:regulation of cell shape"/>
    <property type="evidence" value="ECO:0007669"/>
    <property type="project" value="UniProtKB-UniRule"/>
</dbReference>
<evidence type="ECO:0000256" key="6">
    <source>
        <dbReference type="ARBA" id="ARBA00023316"/>
    </source>
</evidence>
<dbReference type="GO" id="GO:0071555">
    <property type="term" value="P:cell wall organization"/>
    <property type="evidence" value="ECO:0007669"/>
    <property type="project" value="UniProtKB-UniRule"/>
</dbReference>
<dbReference type="InterPro" id="IPR052905">
    <property type="entry name" value="LD-transpeptidase_YkuD-like"/>
</dbReference>
<comment type="pathway">
    <text evidence="1 7">Cell wall biogenesis; peptidoglycan biosynthesis.</text>
</comment>
<gene>
    <name evidence="9" type="ORF">Premu_1242</name>
</gene>
<dbReference type="InterPro" id="IPR005490">
    <property type="entry name" value="LD_TPept_cat_dom"/>
</dbReference>
<dbReference type="SUPFAM" id="SSF141523">
    <property type="entry name" value="L,D-transpeptidase catalytic domain-like"/>
    <property type="match status" value="1"/>
</dbReference>
<proteinExistence type="inferred from homology"/>
<keyword evidence="5 7" id="KW-0573">Peptidoglycan synthesis</keyword>
<evidence type="ECO:0000256" key="2">
    <source>
        <dbReference type="ARBA" id="ARBA00005992"/>
    </source>
</evidence>
<evidence type="ECO:0000256" key="7">
    <source>
        <dbReference type="PROSITE-ProRule" id="PRU01373"/>
    </source>
</evidence>
<organism evidence="9 10">
    <name type="scientific">Hallella multisaccharivorax DSM 17128</name>
    <dbReference type="NCBI Taxonomy" id="688246"/>
    <lineage>
        <taxon>Bacteria</taxon>
        <taxon>Pseudomonadati</taxon>
        <taxon>Bacteroidota</taxon>
        <taxon>Bacteroidia</taxon>
        <taxon>Bacteroidales</taxon>
        <taxon>Prevotellaceae</taxon>
        <taxon>Hallella</taxon>
    </lineage>
</organism>
<dbReference type="EMBL" id="GL945017">
    <property type="protein sequence ID" value="EGN56671.1"/>
    <property type="molecule type" value="Genomic_DNA"/>
</dbReference>
<dbReference type="OrthoDB" id="9778545at2"/>
<keyword evidence="10" id="KW-1185">Reference proteome</keyword>
<dbReference type="InterPro" id="IPR038063">
    <property type="entry name" value="Transpep_catalytic_dom"/>
</dbReference>
<dbReference type="HOGENOM" id="CLU_020360_3_1_10"/>
<sequence length="531" mass="60821">MWSGKSLWRDGLLATTVGLMVAVCLSSCHDRLHNPNKKLSLSYYDSLSVPYSRLSYTKIKREVQTMVGNDSDSTLSDFYARKYYDGHGAFVWISRRGVSNEADSLFVRLQEIKSIGFNPKKFRIPEIEHDLERVHRLSFDKENPSSKVYARLEYNLTKALFRFAAGQRFGYTNPNNLLNRLDPIEETAESAGSFHQLYALESPRPESRFFRKALYQVRNENLSEFLNACEPQSVLYEKFKKTLNNDSARVIGNRLLLVNLERSRWRLHDYPWQHDKYVLVNLPSLHLTAVDKDRALSMRIGCGAVKTKTPLLSSFIARMDINPQWVMPKSIVRKAIVPHLGNVGWFASRHYFIRDRATGKNVSPANASADELLSGRLLAIQEGGEGNALGRIIFRFNNGLSIYLHDTSSKAIFGQDDRDVSHGCVRVEKPYELAVFLLTEGNSKIKSRIWYSMNADVSPLGKQKGDLSPHQRQVSDTLKRGMLIGNIKVEPAVPVYLWYYTLYPDLDGVLHSYKDIYSYDAIIYNYLKNYL</sequence>
<protein>
    <submittedName>
        <fullName evidence="9">ErfK/YbiS/YcfS/YnhG family protein</fullName>
    </submittedName>
</protein>
<comment type="similarity">
    <text evidence="2">Belongs to the YkuD family.</text>
</comment>
<dbReference type="Pfam" id="PF03734">
    <property type="entry name" value="YkuD"/>
    <property type="match status" value="1"/>
</dbReference>
<reference evidence="10" key="1">
    <citation type="journal article" date="2011" name="Stand. Genomic Sci.">
        <title>Non-contiguous finished genome sequence of the opportunistic oral pathogen Prevotella multisaccharivorax type strain (PPPA20).</title>
        <authorList>
            <person name="Pati A."/>
            <person name="Gronow S."/>
            <person name="Lu M."/>
            <person name="Lapidus A."/>
            <person name="Nolan M."/>
            <person name="Lucas S."/>
            <person name="Hammon N."/>
            <person name="Deshpande S."/>
            <person name="Cheng J.F."/>
            <person name="Tapia R."/>
            <person name="Han C."/>
            <person name="Goodwin L."/>
            <person name="Pitluck S."/>
            <person name="Liolios K."/>
            <person name="Pagani I."/>
            <person name="Mavromatis K."/>
            <person name="Mikhailova N."/>
            <person name="Huntemann M."/>
            <person name="Chen A."/>
            <person name="Palaniappan K."/>
            <person name="Land M."/>
            <person name="Hauser L."/>
            <person name="Detter J.C."/>
            <person name="Brambilla E.M."/>
            <person name="Rohde M."/>
            <person name="Goker M."/>
            <person name="Woyke T."/>
            <person name="Bristow J."/>
            <person name="Eisen J.A."/>
            <person name="Markowitz V."/>
            <person name="Hugenholtz P."/>
            <person name="Kyrpides N.C."/>
            <person name="Klenk H.P."/>
            <person name="Ivanova N."/>
        </authorList>
    </citation>
    <scope>NUCLEOTIDE SEQUENCE [LARGE SCALE GENOMIC DNA]</scope>
    <source>
        <strain evidence="10">DSM 17128</strain>
    </source>
</reference>
<evidence type="ECO:0000313" key="9">
    <source>
        <dbReference type="EMBL" id="EGN56671.1"/>
    </source>
</evidence>
<dbReference type="eggNOG" id="COG2989">
    <property type="taxonomic scope" value="Bacteria"/>
</dbReference>
<dbReference type="STRING" id="688246.Premu_1242"/>
<dbReference type="UniPathway" id="UPA00219"/>